<name>A0A6C0B0G2_9ZZZZ</name>
<dbReference type="InterPro" id="IPR029054">
    <property type="entry name" value="dUTPase-like"/>
</dbReference>
<accession>A0A6C0B0G2</accession>
<dbReference type="Pfam" id="PF00692">
    <property type="entry name" value="dUTPase"/>
    <property type="match status" value="1"/>
</dbReference>
<dbReference type="AlphaFoldDB" id="A0A6C0B0G2"/>
<dbReference type="Gene3D" id="2.70.40.10">
    <property type="match status" value="1"/>
</dbReference>
<keyword evidence="3" id="KW-0546">Nucleotide metabolism</keyword>
<protein>
    <recommendedName>
        <fullName evidence="2">dUTP diphosphatase</fullName>
        <ecNumber evidence="2">3.6.1.23</ecNumber>
    </recommendedName>
</protein>
<dbReference type="InterPro" id="IPR036157">
    <property type="entry name" value="dUTPase-like_sf"/>
</dbReference>
<feature type="domain" description="dUTPase-like" evidence="4">
    <location>
        <begin position="69"/>
        <end position="202"/>
    </location>
</feature>
<comment type="similarity">
    <text evidence="1">Belongs to the dUTPase family.</text>
</comment>
<dbReference type="InterPro" id="IPR008181">
    <property type="entry name" value="dUTPase"/>
</dbReference>
<dbReference type="PANTHER" id="PTHR11241:SF0">
    <property type="entry name" value="DEOXYURIDINE 5'-TRIPHOSPHATE NUCLEOTIDOHYDROLASE"/>
    <property type="match status" value="1"/>
</dbReference>
<evidence type="ECO:0000259" key="4">
    <source>
        <dbReference type="Pfam" id="PF00692"/>
    </source>
</evidence>
<evidence type="ECO:0000256" key="1">
    <source>
        <dbReference type="ARBA" id="ARBA00006581"/>
    </source>
</evidence>
<dbReference type="EC" id="3.6.1.23" evidence="2"/>
<dbReference type="GO" id="GO:0004170">
    <property type="term" value="F:dUTP diphosphatase activity"/>
    <property type="evidence" value="ECO:0007669"/>
    <property type="project" value="UniProtKB-EC"/>
</dbReference>
<dbReference type="EMBL" id="MN739044">
    <property type="protein sequence ID" value="QHS85566.1"/>
    <property type="molecule type" value="Genomic_DNA"/>
</dbReference>
<dbReference type="PANTHER" id="PTHR11241">
    <property type="entry name" value="DEOXYURIDINE 5'-TRIPHOSPHATE NUCLEOTIDOHYDROLASE"/>
    <property type="match status" value="1"/>
</dbReference>
<dbReference type="SUPFAM" id="SSF51283">
    <property type="entry name" value="dUTPase-like"/>
    <property type="match status" value="1"/>
</dbReference>
<dbReference type="GO" id="GO:0046081">
    <property type="term" value="P:dUTP catabolic process"/>
    <property type="evidence" value="ECO:0007669"/>
    <property type="project" value="InterPro"/>
</dbReference>
<reference evidence="5" key="1">
    <citation type="journal article" date="2020" name="Nature">
        <title>Giant virus diversity and host interactions through global metagenomics.</title>
        <authorList>
            <person name="Schulz F."/>
            <person name="Roux S."/>
            <person name="Paez-Espino D."/>
            <person name="Jungbluth S."/>
            <person name="Walsh D.A."/>
            <person name="Denef V.J."/>
            <person name="McMahon K.D."/>
            <person name="Konstantinidis K.T."/>
            <person name="Eloe-Fadrosh E.A."/>
            <person name="Kyrpides N.C."/>
            <person name="Woyke T."/>
        </authorList>
    </citation>
    <scope>NUCLEOTIDE SEQUENCE</scope>
    <source>
        <strain evidence="5">GVMAG-M-3300009182-78</strain>
    </source>
</reference>
<evidence type="ECO:0000313" key="5">
    <source>
        <dbReference type="EMBL" id="QHS85566.1"/>
    </source>
</evidence>
<organism evidence="5">
    <name type="scientific">viral metagenome</name>
    <dbReference type="NCBI Taxonomy" id="1070528"/>
    <lineage>
        <taxon>unclassified sequences</taxon>
        <taxon>metagenomes</taxon>
        <taxon>organismal metagenomes</taxon>
    </lineage>
</organism>
<evidence type="ECO:0000256" key="2">
    <source>
        <dbReference type="ARBA" id="ARBA00012379"/>
    </source>
</evidence>
<dbReference type="GO" id="GO:0006226">
    <property type="term" value="P:dUMP biosynthetic process"/>
    <property type="evidence" value="ECO:0007669"/>
    <property type="project" value="InterPro"/>
</dbReference>
<proteinExistence type="inferred from homology"/>
<evidence type="ECO:0000256" key="3">
    <source>
        <dbReference type="ARBA" id="ARBA00023080"/>
    </source>
</evidence>
<dbReference type="GO" id="GO:0000287">
    <property type="term" value="F:magnesium ion binding"/>
    <property type="evidence" value="ECO:0007669"/>
    <property type="project" value="InterPro"/>
</dbReference>
<sequence>MSGYTNTNTNTNTNINSINHNINIINNTNNNSMFHNCDRYMELLIRVDSNDALLYTMYQNAVDKHNANMMNSATPDAGFDLFCPVDVECDPHIKNKIGFSISTASRMVCENGKTYFTGYQLCPRSSLSGTPLRLANSIGIIDSGYRGEIIGKFDCLYHNFTAKQYTKILQIVAPSMVPIYVRLVQDLGGTTERGAGGFGSTGV</sequence>